<dbReference type="InterPro" id="IPR036890">
    <property type="entry name" value="HATPase_C_sf"/>
</dbReference>
<dbReference type="EC" id="2.7.13.3" evidence="2"/>
<dbReference type="InterPro" id="IPR013655">
    <property type="entry name" value="PAS_fold_3"/>
</dbReference>
<dbReference type="Proteomes" id="UP000037660">
    <property type="component" value="Unassembled WGS sequence"/>
</dbReference>
<name>A0A0K8P337_PISS1</name>
<dbReference type="SMART" id="SM00387">
    <property type="entry name" value="HATPase_c"/>
    <property type="match status" value="1"/>
</dbReference>
<reference evidence="8 9" key="2">
    <citation type="journal article" date="2016" name="Science">
        <title>A bacterium that degrades and assimilates poly(ethylene terephthalate).</title>
        <authorList>
            <person name="Yoshida S."/>
            <person name="Hiraga K."/>
            <person name="Takehana T."/>
            <person name="Taniguchi I."/>
            <person name="Yamaji H."/>
            <person name="Maeda Y."/>
            <person name="Toyohara K."/>
            <person name="Miyamoto K."/>
            <person name="Kimura Y."/>
            <person name="Oda K."/>
        </authorList>
    </citation>
    <scope>NUCLEOTIDE SEQUENCE [LARGE SCALE GENOMIC DNA]</scope>
    <source>
        <strain evidence="9">NBRC 110686 / TISTR 2288 / 201-F6</strain>
    </source>
</reference>
<gene>
    <name evidence="8" type="ORF">ISF6_2911</name>
</gene>
<sequence>MLRVLLPTGAALLSMVALCIAGLQLLSGLRAYVGGESLWSKARSEATGYLQAYLRDGRPEAYASFLMALQVPEGDRLARLELEKPRPSLEIARQGFLQGGNDPEDVELLVWTYRAFASAPHVQDAVAAWREGDRLVEQMRALGEAARAARAAGAPDASLAELGDRLLRLDGELARAERRFSSTLGRASRVTALLLMTTTAAVGLLLTLAAAWLVRRALAVHVADRQALQDLNERFALAAEADRLGVFVWHVRDDRFELDARGRELYGLPEGFEPRRAELRVQHHPADAAQVRAAFDAAVESGQPLRSRFRVRHPDGGWRHLEVNARLHGRDDPADRRVVGVVRDITDELTEAQLRADKELAERTAAARMAFLSRLSHELRTPLNAILGLAHLMTIDAKEPLAPNQARRVRLLSDSGRALLRLVEDVLDITHLDTGELTLAREQVDLVDVVRACLPLVESERALRDVRIDPALPPEPVWVQGDPQRLQQVFVQLLGNACKFNRPGGRVFLRWHEGEDVALAVCDEGVGLGEAEQAELFQAFKRIDPQPDVPGSGVGLLVVKMLVDQMRGRIEVSSTPGAGSVFTVHLPRR</sequence>
<feature type="transmembrane region" description="Helical" evidence="6">
    <location>
        <begin position="192"/>
        <end position="214"/>
    </location>
</feature>
<keyword evidence="4" id="KW-0808">Transferase</keyword>
<evidence type="ECO:0000256" key="6">
    <source>
        <dbReference type="SAM" id="Phobius"/>
    </source>
</evidence>
<dbReference type="AlphaFoldDB" id="A0A0K8P337"/>
<dbReference type="SUPFAM" id="SSF55785">
    <property type="entry name" value="PYP-like sensor domain (PAS domain)"/>
    <property type="match status" value="1"/>
</dbReference>
<keyword evidence="6" id="KW-1133">Transmembrane helix</keyword>
<dbReference type="InterPro" id="IPR003594">
    <property type="entry name" value="HATPase_dom"/>
</dbReference>
<dbReference type="CDD" id="cd00082">
    <property type="entry name" value="HisKA"/>
    <property type="match status" value="1"/>
</dbReference>
<accession>A0A0K8P337</accession>
<dbReference type="InterPro" id="IPR035965">
    <property type="entry name" value="PAS-like_dom_sf"/>
</dbReference>
<dbReference type="InterPro" id="IPR004358">
    <property type="entry name" value="Sig_transdc_His_kin-like_C"/>
</dbReference>
<dbReference type="Gene3D" id="1.10.287.130">
    <property type="match status" value="1"/>
</dbReference>
<keyword evidence="6" id="KW-0812">Transmembrane</keyword>
<dbReference type="GO" id="GO:0005886">
    <property type="term" value="C:plasma membrane"/>
    <property type="evidence" value="ECO:0007669"/>
    <property type="project" value="TreeGrafter"/>
</dbReference>
<dbReference type="PANTHER" id="PTHR43047:SF72">
    <property type="entry name" value="OSMOSENSING HISTIDINE PROTEIN KINASE SLN1"/>
    <property type="match status" value="1"/>
</dbReference>
<evidence type="ECO:0000256" key="2">
    <source>
        <dbReference type="ARBA" id="ARBA00012438"/>
    </source>
</evidence>
<evidence type="ECO:0000256" key="4">
    <source>
        <dbReference type="ARBA" id="ARBA00022679"/>
    </source>
</evidence>
<evidence type="ECO:0000259" key="7">
    <source>
        <dbReference type="PROSITE" id="PS50109"/>
    </source>
</evidence>
<dbReference type="SMART" id="SM00086">
    <property type="entry name" value="PAC"/>
    <property type="match status" value="1"/>
</dbReference>
<evidence type="ECO:0000313" key="9">
    <source>
        <dbReference type="Proteomes" id="UP000037660"/>
    </source>
</evidence>
<dbReference type="Gene3D" id="3.30.565.10">
    <property type="entry name" value="Histidine kinase-like ATPase, C-terminal domain"/>
    <property type="match status" value="1"/>
</dbReference>
<dbReference type="NCBIfam" id="TIGR00229">
    <property type="entry name" value="sensory_box"/>
    <property type="match status" value="1"/>
</dbReference>
<dbReference type="SUPFAM" id="SSF47384">
    <property type="entry name" value="Homodimeric domain of signal transducing histidine kinase"/>
    <property type="match status" value="1"/>
</dbReference>
<dbReference type="InterPro" id="IPR005467">
    <property type="entry name" value="His_kinase_dom"/>
</dbReference>
<evidence type="ECO:0000256" key="3">
    <source>
        <dbReference type="ARBA" id="ARBA00022553"/>
    </source>
</evidence>
<dbReference type="Pfam" id="PF08447">
    <property type="entry name" value="PAS_3"/>
    <property type="match status" value="1"/>
</dbReference>
<keyword evidence="9" id="KW-1185">Reference proteome</keyword>
<reference evidence="9" key="1">
    <citation type="submission" date="2015-07" db="EMBL/GenBank/DDBJ databases">
        <title>Discovery of a poly(ethylene terephthalate assimilation.</title>
        <authorList>
            <person name="Yoshida S."/>
            <person name="Hiraga K."/>
            <person name="Takehana T."/>
            <person name="Taniguchi I."/>
            <person name="Yamaji H."/>
            <person name="Maeda Y."/>
            <person name="Toyohara K."/>
            <person name="Miyamoto K."/>
            <person name="Kimura Y."/>
            <person name="Oda K."/>
        </authorList>
    </citation>
    <scope>NUCLEOTIDE SEQUENCE [LARGE SCALE GENOMIC DNA]</scope>
    <source>
        <strain evidence="9">NBRC 110686 / TISTR 2288 / 201-F6</strain>
    </source>
</reference>
<dbReference type="InterPro" id="IPR000014">
    <property type="entry name" value="PAS"/>
</dbReference>
<evidence type="ECO:0000256" key="5">
    <source>
        <dbReference type="ARBA" id="ARBA00022777"/>
    </source>
</evidence>
<dbReference type="STRING" id="1547922.ISF6_2911"/>
<feature type="transmembrane region" description="Helical" evidence="6">
    <location>
        <begin position="12"/>
        <end position="33"/>
    </location>
</feature>
<dbReference type="EMBL" id="BBYR01000041">
    <property type="protein sequence ID" value="GAP37056.1"/>
    <property type="molecule type" value="Genomic_DNA"/>
</dbReference>
<dbReference type="InterPro" id="IPR036097">
    <property type="entry name" value="HisK_dim/P_sf"/>
</dbReference>
<feature type="domain" description="Histidine kinase" evidence="7">
    <location>
        <begin position="374"/>
        <end position="589"/>
    </location>
</feature>
<protein>
    <recommendedName>
        <fullName evidence="2">histidine kinase</fullName>
        <ecNumber evidence="2">2.7.13.3</ecNumber>
    </recommendedName>
</protein>
<dbReference type="InterPro" id="IPR003661">
    <property type="entry name" value="HisK_dim/P_dom"/>
</dbReference>
<evidence type="ECO:0000313" key="8">
    <source>
        <dbReference type="EMBL" id="GAP37056.1"/>
    </source>
</evidence>
<keyword evidence="5" id="KW-0418">Kinase</keyword>
<keyword evidence="3" id="KW-0597">Phosphoprotein</keyword>
<dbReference type="GO" id="GO:0000155">
    <property type="term" value="F:phosphorelay sensor kinase activity"/>
    <property type="evidence" value="ECO:0007669"/>
    <property type="project" value="InterPro"/>
</dbReference>
<dbReference type="SMART" id="SM00388">
    <property type="entry name" value="HisKA"/>
    <property type="match status" value="1"/>
</dbReference>
<organism evidence="8 9">
    <name type="scientific">Piscinibacter sakaiensis</name>
    <name type="common">Ideonella sakaiensis</name>
    <dbReference type="NCBI Taxonomy" id="1547922"/>
    <lineage>
        <taxon>Bacteria</taxon>
        <taxon>Pseudomonadati</taxon>
        <taxon>Pseudomonadota</taxon>
        <taxon>Betaproteobacteria</taxon>
        <taxon>Burkholderiales</taxon>
        <taxon>Sphaerotilaceae</taxon>
        <taxon>Piscinibacter</taxon>
    </lineage>
</organism>
<dbReference type="Gene3D" id="3.30.450.20">
    <property type="entry name" value="PAS domain"/>
    <property type="match status" value="1"/>
</dbReference>
<evidence type="ECO:0000256" key="1">
    <source>
        <dbReference type="ARBA" id="ARBA00000085"/>
    </source>
</evidence>
<dbReference type="InterPro" id="IPR001610">
    <property type="entry name" value="PAC"/>
</dbReference>
<dbReference type="Pfam" id="PF00512">
    <property type="entry name" value="HisKA"/>
    <property type="match status" value="1"/>
</dbReference>
<proteinExistence type="predicted"/>
<dbReference type="SUPFAM" id="SSF55874">
    <property type="entry name" value="ATPase domain of HSP90 chaperone/DNA topoisomerase II/histidine kinase"/>
    <property type="match status" value="1"/>
</dbReference>
<dbReference type="GO" id="GO:0009927">
    <property type="term" value="F:histidine phosphotransfer kinase activity"/>
    <property type="evidence" value="ECO:0007669"/>
    <property type="project" value="TreeGrafter"/>
</dbReference>
<dbReference type="Pfam" id="PF02518">
    <property type="entry name" value="HATPase_c"/>
    <property type="match status" value="1"/>
</dbReference>
<dbReference type="PROSITE" id="PS50109">
    <property type="entry name" value="HIS_KIN"/>
    <property type="match status" value="1"/>
</dbReference>
<dbReference type="PANTHER" id="PTHR43047">
    <property type="entry name" value="TWO-COMPONENT HISTIDINE PROTEIN KINASE"/>
    <property type="match status" value="1"/>
</dbReference>
<comment type="caution">
    <text evidence="8">The sequence shown here is derived from an EMBL/GenBank/DDBJ whole genome shotgun (WGS) entry which is preliminary data.</text>
</comment>
<keyword evidence="6" id="KW-0472">Membrane</keyword>
<dbReference type="CDD" id="cd00130">
    <property type="entry name" value="PAS"/>
    <property type="match status" value="1"/>
</dbReference>
<comment type="catalytic activity">
    <reaction evidence="1">
        <text>ATP + protein L-histidine = ADP + protein N-phospho-L-histidine.</text>
        <dbReference type="EC" id="2.7.13.3"/>
    </reaction>
</comment>
<dbReference type="PRINTS" id="PR00344">
    <property type="entry name" value="BCTRLSENSOR"/>
</dbReference>